<dbReference type="AlphaFoldDB" id="A0A2P2GCP4"/>
<feature type="domain" description="AB hydrolase-1" evidence="1">
    <location>
        <begin position="24"/>
        <end position="249"/>
    </location>
</feature>
<dbReference type="InterPro" id="IPR029058">
    <property type="entry name" value="AB_hydrolase_fold"/>
</dbReference>
<evidence type="ECO:0000313" key="3">
    <source>
        <dbReference type="Proteomes" id="UP000265325"/>
    </source>
</evidence>
<dbReference type="Proteomes" id="UP000265325">
    <property type="component" value="Unassembled WGS sequence"/>
</dbReference>
<dbReference type="PRINTS" id="PR00111">
    <property type="entry name" value="ABHYDROLASE"/>
</dbReference>
<dbReference type="InterPro" id="IPR050266">
    <property type="entry name" value="AB_hydrolase_sf"/>
</dbReference>
<dbReference type="EMBL" id="LAQS01000104">
    <property type="protein sequence ID" value="KKZ69231.1"/>
    <property type="molecule type" value="Genomic_DNA"/>
</dbReference>
<evidence type="ECO:0000313" key="2">
    <source>
        <dbReference type="EMBL" id="KKZ69231.1"/>
    </source>
</evidence>
<evidence type="ECO:0000259" key="1">
    <source>
        <dbReference type="Pfam" id="PF12697"/>
    </source>
</evidence>
<dbReference type="PANTHER" id="PTHR43798">
    <property type="entry name" value="MONOACYLGLYCEROL LIPASE"/>
    <property type="match status" value="1"/>
</dbReference>
<dbReference type="Pfam" id="PF12697">
    <property type="entry name" value="Abhydrolase_6"/>
    <property type="match status" value="1"/>
</dbReference>
<sequence>METMVKADGGELWADDTGGNGLPLVLVHPGVGDSTIWDPVLPALAARHRVIRYDARGYGRSPAPVVPYLPEADLAAVLDHFGLGQAVLVGSSMGGAASIGFTLDQPERVAGLALLVPGVTGYAPLEDEEFYQDVERLAKAGDLEGVVRLGMGLWGAAGGGTPESDPVVAAHFRAVLPAWFANVGHQRTGAPAFDRLGEISVPTVLALGELDRPVVVRCNEEMAARIPRCRLERLAATDHYPTLREPETVTRLIEELYAKAV</sequence>
<proteinExistence type="predicted"/>
<protein>
    <submittedName>
        <fullName evidence="2">Alpha/beta hydrolase</fullName>
    </submittedName>
</protein>
<comment type="caution">
    <text evidence="2">The sequence shown here is derived from an EMBL/GenBank/DDBJ whole genome shotgun (WGS) entry which is preliminary data.</text>
</comment>
<dbReference type="SUPFAM" id="SSF53474">
    <property type="entry name" value="alpha/beta-Hydrolases"/>
    <property type="match status" value="1"/>
</dbReference>
<dbReference type="GO" id="GO:0016787">
    <property type="term" value="F:hydrolase activity"/>
    <property type="evidence" value="ECO:0007669"/>
    <property type="project" value="UniProtKB-KW"/>
</dbReference>
<dbReference type="OrthoDB" id="495620at2"/>
<name>A0A2P2GCP4_STREW</name>
<dbReference type="InterPro" id="IPR000073">
    <property type="entry name" value="AB_hydrolase_1"/>
</dbReference>
<reference evidence="2 3" key="1">
    <citation type="submission" date="2015-05" db="EMBL/GenBank/DDBJ databases">
        <title>Draft Genome assembly of Streptomyces showdoensis.</title>
        <authorList>
            <person name="Thapa K.K."/>
            <person name="Metsa-Ketela M."/>
        </authorList>
    </citation>
    <scope>NUCLEOTIDE SEQUENCE [LARGE SCALE GENOMIC DNA]</scope>
    <source>
        <strain evidence="2 3">ATCC 15227</strain>
    </source>
</reference>
<keyword evidence="3" id="KW-1185">Reference proteome</keyword>
<dbReference type="RefSeq" id="WP_046912232.1">
    <property type="nucleotide sequence ID" value="NZ_BAAAXG010000007.1"/>
</dbReference>
<keyword evidence="2" id="KW-0378">Hydrolase</keyword>
<dbReference type="PANTHER" id="PTHR43798:SF33">
    <property type="entry name" value="HYDROLASE, PUTATIVE (AFU_ORTHOLOGUE AFUA_2G14860)-RELATED"/>
    <property type="match status" value="1"/>
</dbReference>
<gene>
    <name evidence="2" type="ORF">VO63_35245</name>
</gene>
<accession>A0A2P2GCP4</accession>
<dbReference type="Gene3D" id="3.40.50.1820">
    <property type="entry name" value="alpha/beta hydrolase"/>
    <property type="match status" value="1"/>
</dbReference>
<organism evidence="2 3">
    <name type="scientific">Streptomyces showdoensis</name>
    <dbReference type="NCBI Taxonomy" id="68268"/>
    <lineage>
        <taxon>Bacteria</taxon>
        <taxon>Bacillati</taxon>
        <taxon>Actinomycetota</taxon>
        <taxon>Actinomycetes</taxon>
        <taxon>Kitasatosporales</taxon>
        <taxon>Streptomycetaceae</taxon>
        <taxon>Streptomyces</taxon>
    </lineage>
</organism>
<dbReference type="GO" id="GO:0016020">
    <property type="term" value="C:membrane"/>
    <property type="evidence" value="ECO:0007669"/>
    <property type="project" value="TreeGrafter"/>
</dbReference>